<evidence type="ECO:0000313" key="2">
    <source>
        <dbReference type="Proteomes" id="UP000323917"/>
    </source>
</evidence>
<name>A0A5B9QHF1_9BACT</name>
<dbReference type="EMBL" id="CP042913">
    <property type="protein sequence ID" value="QEG33651.1"/>
    <property type="molecule type" value="Genomic_DNA"/>
</dbReference>
<proteinExistence type="predicted"/>
<keyword evidence="2" id="KW-1185">Reference proteome</keyword>
<dbReference type="Proteomes" id="UP000323917">
    <property type="component" value="Chromosome"/>
</dbReference>
<organism evidence="1 2">
    <name type="scientific">Bythopirellula goksoeyrii</name>
    <dbReference type="NCBI Taxonomy" id="1400387"/>
    <lineage>
        <taxon>Bacteria</taxon>
        <taxon>Pseudomonadati</taxon>
        <taxon>Planctomycetota</taxon>
        <taxon>Planctomycetia</taxon>
        <taxon>Pirellulales</taxon>
        <taxon>Lacipirellulaceae</taxon>
        <taxon>Bythopirellula</taxon>
    </lineage>
</organism>
<reference evidence="1 2" key="1">
    <citation type="submission" date="2019-08" db="EMBL/GenBank/DDBJ databases">
        <title>Deep-cultivation of Planctomycetes and their phenomic and genomic characterization uncovers novel biology.</title>
        <authorList>
            <person name="Wiegand S."/>
            <person name="Jogler M."/>
            <person name="Boedeker C."/>
            <person name="Pinto D."/>
            <person name="Vollmers J."/>
            <person name="Rivas-Marin E."/>
            <person name="Kohn T."/>
            <person name="Peeters S.H."/>
            <person name="Heuer A."/>
            <person name="Rast P."/>
            <person name="Oberbeckmann S."/>
            <person name="Bunk B."/>
            <person name="Jeske O."/>
            <person name="Meyerdierks A."/>
            <person name="Storesund J.E."/>
            <person name="Kallscheuer N."/>
            <person name="Luecker S."/>
            <person name="Lage O.M."/>
            <person name="Pohl T."/>
            <person name="Merkel B.J."/>
            <person name="Hornburger P."/>
            <person name="Mueller R.-W."/>
            <person name="Bruemmer F."/>
            <person name="Labrenz M."/>
            <person name="Spormann A.M."/>
            <person name="Op den Camp H."/>
            <person name="Overmann J."/>
            <person name="Amann R."/>
            <person name="Jetten M.S.M."/>
            <person name="Mascher T."/>
            <person name="Medema M.H."/>
            <person name="Devos D.P."/>
            <person name="Kaster A.-K."/>
            <person name="Ovreas L."/>
            <person name="Rohde M."/>
            <person name="Galperin M.Y."/>
            <person name="Jogler C."/>
        </authorList>
    </citation>
    <scope>NUCLEOTIDE SEQUENCE [LARGE SCALE GENOMIC DNA]</scope>
    <source>
        <strain evidence="1 2">Pr1d</strain>
    </source>
</reference>
<sequence>MIPREIPGRTSRTSSAPLESFSGIKSLAVEVGKIKRKMLVGIELVDRLALAPSGFDRLLSYRISFSQWPLLEP</sequence>
<protein>
    <submittedName>
        <fullName evidence="1">Uncharacterized protein</fullName>
    </submittedName>
</protein>
<gene>
    <name evidence="1" type="ORF">Pr1d_09150</name>
</gene>
<dbReference type="KEGG" id="bgok:Pr1d_09150"/>
<dbReference type="AlphaFoldDB" id="A0A5B9QHF1"/>
<evidence type="ECO:0000313" key="1">
    <source>
        <dbReference type="EMBL" id="QEG33651.1"/>
    </source>
</evidence>
<accession>A0A5B9QHF1</accession>